<proteinExistence type="inferred from homology"/>
<feature type="transmembrane region" description="Helical" evidence="10">
    <location>
        <begin position="337"/>
        <end position="358"/>
    </location>
</feature>
<evidence type="ECO:0000256" key="8">
    <source>
        <dbReference type="ARBA" id="ARBA00022989"/>
    </source>
</evidence>
<keyword evidence="7 10" id="KW-0256">Endoplasmic reticulum</keyword>
<evidence type="ECO:0000313" key="12">
    <source>
        <dbReference type="Proteomes" id="UP000291343"/>
    </source>
</evidence>
<evidence type="ECO:0000256" key="5">
    <source>
        <dbReference type="ARBA" id="ARBA00022679"/>
    </source>
</evidence>
<protein>
    <recommendedName>
        <fullName evidence="10">Mannosyltransferase</fullName>
        <ecNumber evidence="10">2.4.1.-</ecNumber>
    </recommendedName>
</protein>
<dbReference type="Proteomes" id="UP000291343">
    <property type="component" value="Unassembled WGS sequence"/>
</dbReference>
<keyword evidence="5" id="KW-0808">Transferase</keyword>
<dbReference type="OrthoDB" id="497541at2759"/>
<feature type="transmembrane region" description="Helical" evidence="10">
    <location>
        <begin position="142"/>
        <end position="165"/>
    </location>
</feature>
<comment type="caution">
    <text evidence="11">The sequence shown here is derived from an EMBL/GenBank/DDBJ whole genome shotgun (WGS) entry which is preliminary data.</text>
</comment>
<evidence type="ECO:0000256" key="3">
    <source>
        <dbReference type="ARBA" id="ARBA00007063"/>
    </source>
</evidence>
<dbReference type="AlphaFoldDB" id="A0A482WFD8"/>
<keyword evidence="8 10" id="KW-1133">Transmembrane helix</keyword>
<evidence type="ECO:0000256" key="6">
    <source>
        <dbReference type="ARBA" id="ARBA00022692"/>
    </source>
</evidence>
<keyword evidence="12" id="KW-1185">Reference proteome</keyword>
<dbReference type="EMBL" id="QKKF02037370">
    <property type="protein sequence ID" value="RZF32255.1"/>
    <property type="molecule type" value="Genomic_DNA"/>
</dbReference>
<comment type="similarity">
    <text evidence="3 10">Belongs to the glycosyltransferase 22 family.</text>
</comment>
<dbReference type="PANTHER" id="PTHR22760">
    <property type="entry name" value="GLYCOSYLTRANSFERASE"/>
    <property type="match status" value="1"/>
</dbReference>
<feature type="transmembrane region" description="Helical" evidence="10">
    <location>
        <begin position="297"/>
        <end position="316"/>
    </location>
</feature>
<dbReference type="FunCoup" id="A0A482WFD8">
    <property type="interactions" value="2337"/>
</dbReference>
<feature type="transmembrane region" description="Helical" evidence="10">
    <location>
        <begin position="177"/>
        <end position="193"/>
    </location>
</feature>
<dbReference type="InterPro" id="IPR005599">
    <property type="entry name" value="GPI_mannosylTrfase"/>
</dbReference>
<dbReference type="GO" id="GO:0000026">
    <property type="term" value="F:alpha-1,2-mannosyltransferase activity"/>
    <property type="evidence" value="ECO:0007669"/>
    <property type="project" value="TreeGrafter"/>
</dbReference>
<comment type="pathway">
    <text evidence="2">Protein modification; protein glycosylation.</text>
</comment>
<dbReference type="EC" id="2.4.1.-" evidence="10"/>
<evidence type="ECO:0000256" key="9">
    <source>
        <dbReference type="ARBA" id="ARBA00023136"/>
    </source>
</evidence>
<dbReference type="UniPathway" id="UPA00378"/>
<feature type="transmembrane region" description="Helical" evidence="10">
    <location>
        <begin position="101"/>
        <end position="121"/>
    </location>
</feature>
<gene>
    <name evidence="11" type="ORF">LSTR_LSTR009484</name>
</gene>
<dbReference type="GO" id="GO:0005789">
    <property type="term" value="C:endoplasmic reticulum membrane"/>
    <property type="evidence" value="ECO:0007669"/>
    <property type="project" value="UniProtKB-SubCell"/>
</dbReference>
<dbReference type="STRING" id="195883.A0A482WFD8"/>
<keyword evidence="6 10" id="KW-0812">Transmembrane</keyword>
<reference evidence="11 12" key="1">
    <citation type="journal article" date="2017" name="Gigascience">
        <title>Genome sequence of the small brown planthopper, Laodelphax striatellus.</title>
        <authorList>
            <person name="Zhu J."/>
            <person name="Jiang F."/>
            <person name="Wang X."/>
            <person name="Yang P."/>
            <person name="Bao Y."/>
            <person name="Zhao W."/>
            <person name="Wang W."/>
            <person name="Lu H."/>
            <person name="Wang Q."/>
            <person name="Cui N."/>
            <person name="Li J."/>
            <person name="Chen X."/>
            <person name="Luo L."/>
            <person name="Yu J."/>
            <person name="Kang L."/>
            <person name="Cui F."/>
        </authorList>
    </citation>
    <scope>NUCLEOTIDE SEQUENCE [LARGE SCALE GENOMIC DNA]</scope>
    <source>
        <strain evidence="11">Lst14</strain>
    </source>
</reference>
<name>A0A482WFD8_LAOST</name>
<evidence type="ECO:0000313" key="11">
    <source>
        <dbReference type="EMBL" id="RZF32255.1"/>
    </source>
</evidence>
<feature type="transmembrane region" description="Helical" evidence="10">
    <location>
        <begin position="273"/>
        <end position="291"/>
    </location>
</feature>
<evidence type="ECO:0000256" key="1">
    <source>
        <dbReference type="ARBA" id="ARBA00004477"/>
    </source>
</evidence>
<keyword evidence="4 10" id="KW-0328">Glycosyltransferase</keyword>
<dbReference type="Pfam" id="PF03901">
    <property type="entry name" value="Glyco_transf_22"/>
    <property type="match status" value="1"/>
</dbReference>
<evidence type="ECO:0000256" key="7">
    <source>
        <dbReference type="ARBA" id="ARBA00022824"/>
    </source>
</evidence>
<dbReference type="GO" id="GO:0006487">
    <property type="term" value="P:protein N-linked glycosylation"/>
    <property type="evidence" value="ECO:0007669"/>
    <property type="project" value="TreeGrafter"/>
</dbReference>
<feature type="transmembrane region" description="Helical" evidence="10">
    <location>
        <begin position="236"/>
        <end position="261"/>
    </location>
</feature>
<keyword evidence="9 10" id="KW-0472">Membrane</keyword>
<accession>A0A482WFD8</accession>
<dbReference type="PANTHER" id="PTHR22760:SF2">
    <property type="entry name" value="ALPHA-1,2-MANNOSYLTRANSFERASE ALG9"/>
    <property type="match status" value="1"/>
</dbReference>
<dbReference type="InParanoid" id="A0A482WFD8"/>
<evidence type="ECO:0000256" key="2">
    <source>
        <dbReference type="ARBA" id="ARBA00004922"/>
    </source>
</evidence>
<evidence type="ECO:0000256" key="4">
    <source>
        <dbReference type="ARBA" id="ARBA00022676"/>
    </source>
</evidence>
<evidence type="ECO:0000256" key="10">
    <source>
        <dbReference type="RuleBase" id="RU363075"/>
    </source>
</evidence>
<organism evidence="11 12">
    <name type="scientific">Laodelphax striatellus</name>
    <name type="common">Small brown planthopper</name>
    <name type="synonym">Delphax striatella</name>
    <dbReference type="NCBI Taxonomy" id="195883"/>
    <lineage>
        <taxon>Eukaryota</taxon>
        <taxon>Metazoa</taxon>
        <taxon>Ecdysozoa</taxon>
        <taxon>Arthropoda</taxon>
        <taxon>Hexapoda</taxon>
        <taxon>Insecta</taxon>
        <taxon>Pterygota</taxon>
        <taxon>Neoptera</taxon>
        <taxon>Paraneoptera</taxon>
        <taxon>Hemiptera</taxon>
        <taxon>Auchenorrhyncha</taxon>
        <taxon>Fulgoroidea</taxon>
        <taxon>Delphacidae</taxon>
        <taxon>Criomorphinae</taxon>
        <taxon>Laodelphax</taxon>
    </lineage>
</organism>
<comment type="subcellular location">
    <subcellularLocation>
        <location evidence="1 10">Endoplasmic reticulum membrane</location>
        <topology evidence="1 10">Multi-pass membrane protein</topology>
    </subcellularLocation>
</comment>
<sequence>MTRKKKEEPSGGFGVGVAYPSGDTAFKALLSARFCAAIWSHVTDCDETFNYWEPSHYLLFGKGFQTWEYSPEYALRSYAYILVHVLPAWIYHNLLQPNRLLVFYFSRCLLGLLSALCEVYFYKYMTLISLGAWFRRRYELAIFTTALSAFLSWPFAALIGLPIAIDMLFRRGEWLKFIQWSVISAVAILLPMLRIDSLYYGRLVVAPMNIVMYNVFTSHGPDLYGTEPWTYYLYNGLLNFNFAFLAALLTPVALGLVQLLIPLRIRHAVCIPYWLSLAPLYIWLAVFWIQPHKEERFLFPVYPLICLCGAITLDAGQKLWFRLVVRSGVHYLQHTTIVIIPTLVVVCLLGLMRIFVLYKGYHAPMDIFMELNKLAAEEVIPEDQPLNICIGKECWNLRFLKSEFKGQLPQPYSSLDNATMIIPPNMNDVNKEEPSRYVNESICHFLVDLDRGPNSGTELEPNYSEDTSKWTIIKAVPFMDATKTNRWLRLFYVPFLWESNCVFNSYNLLKAVKTPTTSHHPPSHQYVASSL</sequence>